<name>A0A9Q1JP14_9CARY</name>
<dbReference type="PANTHER" id="PTHR22572">
    <property type="entry name" value="SUGAR-1-PHOSPHATE GUANYL TRANSFERASE"/>
    <property type="match status" value="1"/>
</dbReference>
<reference evidence="1" key="1">
    <citation type="submission" date="2022-04" db="EMBL/GenBank/DDBJ databases">
        <title>Carnegiea gigantea Genome sequencing and assembly v2.</title>
        <authorList>
            <person name="Copetti D."/>
            <person name="Sanderson M.J."/>
            <person name="Burquez A."/>
            <person name="Wojciechowski M.F."/>
        </authorList>
    </citation>
    <scope>NUCLEOTIDE SEQUENCE</scope>
    <source>
        <strain evidence="1">SGP5-SGP5p</strain>
        <tissue evidence="1">Aerial part</tissue>
    </source>
</reference>
<dbReference type="SUPFAM" id="SSF53448">
    <property type="entry name" value="Nucleotide-diphospho-sugar transferases"/>
    <property type="match status" value="1"/>
</dbReference>
<dbReference type="InterPro" id="IPR029044">
    <property type="entry name" value="Nucleotide-diphossugar_trans"/>
</dbReference>
<dbReference type="OrthoDB" id="285674at2759"/>
<evidence type="ECO:0000313" key="1">
    <source>
        <dbReference type="EMBL" id="KAJ8428268.1"/>
    </source>
</evidence>
<accession>A0A9Q1JP14</accession>
<comment type="caution">
    <text evidence="1">The sequence shown here is derived from an EMBL/GenBank/DDBJ whole genome shotgun (WGS) entry which is preliminary data.</text>
</comment>
<dbReference type="EMBL" id="JAKOGI010001033">
    <property type="protein sequence ID" value="KAJ8428268.1"/>
    <property type="molecule type" value="Genomic_DNA"/>
</dbReference>
<evidence type="ECO:0000313" key="2">
    <source>
        <dbReference type="Proteomes" id="UP001153076"/>
    </source>
</evidence>
<keyword evidence="2" id="KW-1185">Reference proteome</keyword>
<protein>
    <submittedName>
        <fullName evidence="1">Uncharacterized protein</fullName>
    </submittedName>
</protein>
<dbReference type="InterPro" id="IPR050486">
    <property type="entry name" value="Mannose-1P_guanyltransferase"/>
</dbReference>
<dbReference type="Gene3D" id="3.90.550.10">
    <property type="entry name" value="Spore Coat Polysaccharide Biosynthesis Protein SpsA, Chain A"/>
    <property type="match status" value="1"/>
</dbReference>
<sequence length="211" mass="23253">MGSTDERVVAVIMIPNLAQIYLVGFYEKREFALYVSSISDELRVPVRYLREDKPDGSAGGLDTIVEDSPVLISFSFYSLQHTPTLGKKSQIFLLNCDVCSSFPLPEMVEAHRRYRGMGTILVSKVRQTHVYVVSMNLINEAAPLVSAESASQFGELVADPNINEAKGDCNAKLGITILGESVTVEDELLVIKSIVLPNKTLNMSVQEEIIL</sequence>
<dbReference type="Proteomes" id="UP001153076">
    <property type="component" value="Unassembled WGS sequence"/>
</dbReference>
<proteinExistence type="predicted"/>
<dbReference type="AlphaFoldDB" id="A0A9Q1JP14"/>
<organism evidence="1 2">
    <name type="scientific">Carnegiea gigantea</name>
    <dbReference type="NCBI Taxonomy" id="171969"/>
    <lineage>
        <taxon>Eukaryota</taxon>
        <taxon>Viridiplantae</taxon>
        <taxon>Streptophyta</taxon>
        <taxon>Embryophyta</taxon>
        <taxon>Tracheophyta</taxon>
        <taxon>Spermatophyta</taxon>
        <taxon>Magnoliopsida</taxon>
        <taxon>eudicotyledons</taxon>
        <taxon>Gunneridae</taxon>
        <taxon>Pentapetalae</taxon>
        <taxon>Caryophyllales</taxon>
        <taxon>Cactineae</taxon>
        <taxon>Cactaceae</taxon>
        <taxon>Cactoideae</taxon>
        <taxon>Echinocereeae</taxon>
        <taxon>Carnegiea</taxon>
    </lineage>
</organism>
<gene>
    <name evidence="1" type="ORF">Cgig2_009967</name>
</gene>